<dbReference type="Pfam" id="PF22848">
    <property type="entry name" value="ASD1_dom"/>
    <property type="match status" value="1"/>
</dbReference>
<dbReference type="Pfam" id="PF06964">
    <property type="entry name" value="Alpha-L-AF_C"/>
    <property type="match status" value="1"/>
</dbReference>
<dbReference type="GO" id="GO:0046373">
    <property type="term" value="P:L-arabinose metabolic process"/>
    <property type="evidence" value="ECO:0007669"/>
    <property type="project" value="InterPro"/>
</dbReference>
<dbReference type="AlphaFoldDB" id="A0A7D7A4R4"/>
<gene>
    <name evidence="8" type="ORF">HZF06_02860</name>
</gene>
<keyword evidence="6" id="KW-0325">Glycoprotein</keyword>
<evidence type="ECO:0000256" key="6">
    <source>
        <dbReference type="ARBA" id="ARBA00023180"/>
    </source>
</evidence>
<dbReference type="InterPro" id="IPR051563">
    <property type="entry name" value="Glycosyl_Hydrolase_51"/>
</dbReference>
<dbReference type="SMART" id="SM00813">
    <property type="entry name" value="Alpha-L-AF_C"/>
    <property type="match status" value="1"/>
</dbReference>
<evidence type="ECO:0000256" key="2">
    <source>
        <dbReference type="ARBA" id="ARBA00007186"/>
    </source>
</evidence>
<dbReference type="PANTHER" id="PTHR31776">
    <property type="entry name" value="ALPHA-L-ARABINOFURANOSIDASE 1"/>
    <property type="match status" value="1"/>
</dbReference>
<evidence type="ECO:0000256" key="1">
    <source>
        <dbReference type="ARBA" id="ARBA00001462"/>
    </source>
</evidence>
<dbReference type="InterPro" id="IPR017853">
    <property type="entry name" value="GH"/>
</dbReference>
<evidence type="ECO:0000256" key="4">
    <source>
        <dbReference type="ARBA" id="ARBA00022729"/>
    </source>
</evidence>
<dbReference type="SUPFAM" id="SSF51011">
    <property type="entry name" value="Glycosyl hydrolase domain"/>
    <property type="match status" value="1"/>
</dbReference>
<name>A0A7D7A4R4_9CLOT</name>
<evidence type="ECO:0000256" key="5">
    <source>
        <dbReference type="ARBA" id="ARBA00022801"/>
    </source>
</evidence>
<keyword evidence="4" id="KW-0732">Signal</keyword>
<organism evidence="8 9">
    <name type="scientific">Clostridium intestinale</name>
    <dbReference type="NCBI Taxonomy" id="36845"/>
    <lineage>
        <taxon>Bacteria</taxon>
        <taxon>Bacillati</taxon>
        <taxon>Bacillota</taxon>
        <taxon>Clostridia</taxon>
        <taxon>Eubacteriales</taxon>
        <taxon>Clostridiaceae</taxon>
        <taxon>Clostridium</taxon>
    </lineage>
</organism>
<dbReference type="InterPro" id="IPR010720">
    <property type="entry name" value="Alpha-L-AF_C"/>
</dbReference>
<evidence type="ECO:0000313" key="8">
    <source>
        <dbReference type="EMBL" id="QLY80540.1"/>
    </source>
</evidence>
<protein>
    <recommendedName>
        <fullName evidence="3">non-reducing end alpha-L-arabinofuranosidase</fullName>
        <ecNumber evidence="3">3.2.1.55</ecNumber>
    </recommendedName>
</protein>
<accession>A0A7D7A4R4</accession>
<keyword evidence="5" id="KW-0378">Hydrolase</keyword>
<reference evidence="8 9" key="1">
    <citation type="submission" date="2020-07" db="EMBL/GenBank/DDBJ databases">
        <title>Electron transfer.</title>
        <authorList>
            <person name="Huang L."/>
            <person name="Liu X."/>
            <person name="Zhou S."/>
        </authorList>
    </citation>
    <scope>NUCLEOTIDE SEQUENCE [LARGE SCALE GENOMIC DNA]</scope>
    <source>
        <strain evidence="8 9">Lx1</strain>
    </source>
</reference>
<evidence type="ECO:0000256" key="3">
    <source>
        <dbReference type="ARBA" id="ARBA00012670"/>
    </source>
</evidence>
<evidence type="ECO:0000313" key="9">
    <source>
        <dbReference type="Proteomes" id="UP000512286"/>
    </source>
</evidence>
<proteinExistence type="inferred from homology"/>
<dbReference type="PANTHER" id="PTHR31776:SF0">
    <property type="entry name" value="ALPHA-L-ARABINOFURANOSIDASE 1"/>
    <property type="match status" value="1"/>
</dbReference>
<dbReference type="SUPFAM" id="SSF51445">
    <property type="entry name" value="(Trans)glycosidases"/>
    <property type="match status" value="1"/>
</dbReference>
<comment type="similarity">
    <text evidence="2">Belongs to the glycosyl hydrolase 51 family.</text>
</comment>
<feature type="domain" description="Alpha-L-arabinofuranosidase C-terminal" evidence="7">
    <location>
        <begin position="459"/>
        <end position="637"/>
    </location>
</feature>
<dbReference type="Gene3D" id="3.20.20.80">
    <property type="entry name" value="Glycosidases"/>
    <property type="match status" value="1"/>
</dbReference>
<dbReference type="InterPro" id="IPR055235">
    <property type="entry name" value="ASD1_cat"/>
</dbReference>
<dbReference type="GO" id="GO:0046556">
    <property type="term" value="F:alpha-L-arabinofuranosidase activity"/>
    <property type="evidence" value="ECO:0007669"/>
    <property type="project" value="UniProtKB-EC"/>
</dbReference>
<dbReference type="KEGG" id="cint:HZF06_02860"/>
<dbReference type="Proteomes" id="UP000512286">
    <property type="component" value="Chromosome"/>
</dbReference>
<evidence type="ECO:0000259" key="7">
    <source>
        <dbReference type="SMART" id="SM00813"/>
    </source>
</evidence>
<dbReference type="RefSeq" id="WP_181602348.1">
    <property type="nucleotide sequence ID" value="NZ_CP059378.1"/>
</dbReference>
<sequence>MRIEITDKLGKDINKGMIGLFFEDINYGLDGGLYAEMIENRSFEFVESRGFKDNYEIIFDGLYGWGAYPKDSNGAELNIQSTKPQNNINPHYLEFRASENQMGFTNKAYDGICMKKDLTYHISFYARTEDYMGGIEVCVVKDEKIKANVVVTESVSSEWVRYQADLISNEDISYGEFIVKLSKPGKVCFDFISMVSSDAVLDLFRKDLAEMLKDMKPGFLRFPGGCIVEGNTLDSRYQWKRSIGKVEERKTNWNRWAVHGSTEENNYTSEYSHYNQSLGIGYYEYFLLCEYLKAKPIPVINVGLACQFMSSEKVEIDDPAFQEFVQDAIDLIEFANGPVDSKWGRIRKQMGHSEPFGLDMIGIGNEQWETEQIDFFKRYEIFERAIHEKHPYIKLIGSAGPDISSKKYSDAWSYYKDRVNDNPNYVYAVDEHYYVEPKWLCDNVHFYDKYPRDIKVFAGEYAAHYGFEMNRPDFNDWEAALSEAAVLTGIERNADVVVLASYAPLFARLGYMQWSHDMVFFNGEDSYGSPSYYVQKMYSTLMGTNLPEIINDVEEIPFTVSYDKEKQYIIVKLVNTLEHAVYVELETKFSLAEDGEMYIMEGQKKDVNSIYEPFNVAPKKYDIKVKNNMSYEVNPRSFYVIKMYCKDVK</sequence>
<dbReference type="EMBL" id="CP059378">
    <property type="protein sequence ID" value="QLY80540.1"/>
    <property type="molecule type" value="Genomic_DNA"/>
</dbReference>
<comment type="catalytic activity">
    <reaction evidence="1">
        <text>Hydrolysis of terminal non-reducing alpha-L-arabinofuranoside residues in alpha-L-arabinosides.</text>
        <dbReference type="EC" id="3.2.1.55"/>
    </reaction>
</comment>
<dbReference type="EC" id="3.2.1.55" evidence="3"/>